<dbReference type="EMBL" id="CAVMBE010000165">
    <property type="protein sequence ID" value="CAK4034999.1"/>
    <property type="molecule type" value="Genomic_DNA"/>
</dbReference>
<keyword evidence="5" id="KW-0808">Transferase</keyword>
<comment type="pathway">
    <text evidence="2 11">Cofactor biosynthesis; thiamine diphosphate biosynthesis.</text>
</comment>
<evidence type="ECO:0000256" key="8">
    <source>
        <dbReference type="ARBA" id="ARBA00022977"/>
    </source>
</evidence>
<keyword evidence="6" id="KW-0479">Metal-binding</keyword>
<comment type="catalytic activity">
    <reaction evidence="10">
        <text>N(6)-(pyridoxal phosphate)-L-lysyl-[4-amino-5-hydroxymethyl-2-methylpyrimidine phosphate synthase] + L-histidyl-[4-amino-5-hydroxymethyl-2-methylpyrimidine phosphate synthase] + 2 Fe(3+) + 4 H2O = L-lysyl-[4-amino-5-hydroxymethyl-2-methylpyrimidine phosphate synthase] + (2S)-2-amino-5-hydroxy-4-oxopentanoyl-[4-amino-5-hydroxymethyl-2-methylpyrimidine phosphate synthase] + 4-amino-2-methyl-5-(phosphooxymethyl)pyrimidine + 3-oxopropanoate + 2 Fe(2+) + 2 H(+)</text>
        <dbReference type="Rhea" id="RHEA:65756"/>
        <dbReference type="Rhea" id="RHEA-COMP:16892"/>
        <dbReference type="Rhea" id="RHEA-COMP:16893"/>
        <dbReference type="Rhea" id="RHEA-COMP:16894"/>
        <dbReference type="Rhea" id="RHEA-COMP:16895"/>
        <dbReference type="ChEBI" id="CHEBI:15377"/>
        <dbReference type="ChEBI" id="CHEBI:15378"/>
        <dbReference type="ChEBI" id="CHEBI:29033"/>
        <dbReference type="ChEBI" id="CHEBI:29034"/>
        <dbReference type="ChEBI" id="CHEBI:29969"/>
        <dbReference type="ChEBI" id="CHEBI:29979"/>
        <dbReference type="ChEBI" id="CHEBI:33190"/>
        <dbReference type="ChEBI" id="CHEBI:58354"/>
        <dbReference type="ChEBI" id="CHEBI:143915"/>
        <dbReference type="ChEBI" id="CHEBI:157692"/>
    </reaction>
    <physiologicalReaction direction="left-to-right" evidence="10">
        <dbReference type="Rhea" id="RHEA:65757"/>
    </physiologicalReaction>
</comment>
<evidence type="ECO:0000256" key="5">
    <source>
        <dbReference type="ARBA" id="ARBA00022679"/>
    </source>
</evidence>
<dbReference type="GO" id="GO:0009229">
    <property type="term" value="P:thiamine diphosphate biosynthetic process"/>
    <property type="evidence" value="ECO:0007669"/>
    <property type="project" value="UniProtKB-UniRule"/>
</dbReference>
<dbReference type="InterPro" id="IPR015168">
    <property type="entry name" value="SsuA/THI5"/>
</dbReference>
<evidence type="ECO:0000256" key="1">
    <source>
        <dbReference type="ARBA" id="ARBA00003469"/>
    </source>
</evidence>
<organism evidence="13 14">
    <name type="scientific">Lecanosticta acicola</name>
    <dbReference type="NCBI Taxonomy" id="111012"/>
    <lineage>
        <taxon>Eukaryota</taxon>
        <taxon>Fungi</taxon>
        <taxon>Dikarya</taxon>
        <taxon>Ascomycota</taxon>
        <taxon>Pezizomycotina</taxon>
        <taxon>Dothideomycetes</taxon>
        <taxon>Dothideomycetidae</taxon>
        <taxon>Mycosphaerellales</taxon>
        <taxon>Mycosphaerellaceae</taxon>
        <taxon>Lecanosticta</taxon>
    </lineage>
</organism>
<dbReference type="GO" id="GO:0009228">
    <property type="term" value="P:thiamine biosynthetic process"/>
    <property type="evidence" value="ECO:0007669"/>
    <property type="project" value="UniProtKB-UniRule"/>
</dbReference>
<comment type="similarity">
    <text evidence="3 11">Belongs to the NMT1/THI5 family.</text>
</comment>
<protein>
    <recommendedName>
        <fullName evidence="11">4-amino-5-hydroxymethyl-2-methylpyrimidine phosphate synthase</fullName>
        <shortName evidence="11">HMP-P synthase</shortName>
        <shortName evidence="11">Hydroxymethylpyrimidine phosphate synthase</shortName>
    </recommendedName>
</protein>
<dbReference type="InterPro" id="IPR027939">
    <property type="entry name" value="NMT1/THI5"/>
</dbReference>
<evidence type="ECO:0000256" key="4">
    <source>
        <dbReference type="ARBA" id="ARBA00011738"/>
    </source>
</evidence>
<evidence type="ECO:0000256" key="3">
    <source>
        <dbReference type="ARBA" id="ARBA00009406"/>
    </source>
</evidence>
<dbReference type="AlphaFoldDB" id="A0AAI8Z9M5"/>
<comment type="subunit">
    <text evidence="4 11">Homodimer.</text>
</comment>
<gene>
    <name evidence="13" type="ORF">LECACI_7A010157</name>
</gene>
<keyword evidence="14" id="KW-1185">Reference proteome</keyword>
<evidence type="ECO:0000256" key="10">
    <source>
        <dbReference type="ARBA" id="ARBA00048179"/>
    </source>
</evidence>
<dbReference type="Gene3D" id="3.40.190.10">
    <property type="entry name" value="Periplasmic binding protein-like II"/>
    <property type="match status" value="2"/>
</dbReference>
<comment type="caution">
    <text evidence="13">The sequence shown here is derived from an EMBL/GenBank/DDBJ whole genome shotgun (WGS) entry which is preliminary data.</text>
</comment>
<evidence type="ECO:0000259" key="12">
    <source>
        <dbReference type="Pfam" id="PF09084"/>
    </source>
</evidence>
<keyword evidence="8 11" id="KW-0784">Thiamine biosynthesis</keyword>
<keyword evidence="9 11" id="KW-0408">Iron</keyword>
<reference evidence="13" key="1">
    <citation type="submission" date="2023-11" db="EMBL/GenBank/DDBJ databases">
        <authorList>
            <person name="Alioto T."/>
            <person name="Alioto T."/>
            <person name="Gomez Garrido J."/>
        </authorList>
    </citation>
    <scope>NUCLEOTIDE SEQUENCE</scope>
</reference>
<dbReference type="PANTHER" id="PTHR31528:SF1">
    <property type="entry name" value="4-AMINO-5-HYDROXYMETHYL-2-METHYLPYRIMIDINE PHOSPHATE SYNTHASE THI11-RELATED"/>
    <property type="match status" value="1"/>
</dbReference>
<comment type="function">
    <text evidence="1 11">Responsible for the formation of the pyrimidine heterocycle in the thiamine biosynthesis pathway. Catalyzes the formation of hydroxymethylpyrimidine phosphate (HMP-P) from histidine and pyridoxal phosphate (PLP). The protein uses PLP and the active site histidine to form HMP-P, generating an inactive enzyme. The enzyme can only undergo a single turnover, which suggests it is a suicide enzyme.</text>
</comment>
<sequence length="304" mass="33878">MAPTTLRIALDWTPNTIHSGLYLAKAKGLYEKHNLHVELLPPDAQYTKTPAKRVEAGEVDLCICPSESCIAYNEGGKMKLQAIYAILQKDASAIVGTALHSMKELGRGEGKKYGSYNARYEDAIVQAMVQKDGGDGAKMEIERSQGKLRMFDAVKEGKIDATWVFMPWEGVEAEMEGVSMKAFRLADSGIPYGYSPVIARNADRSPSDEVLEAFVTATREGYTRAIKYPREAVDVLRGETIPQRSDDFLQKSQASINHFYTDDHPPGHMDAGKWSVWLQWLKDNDLLTGPEEIKVDHIFTSQFA</sequence>
<evidence type="ECO:0000313" key="13">
    <source>
        <dbReference type="EMBL" id="CAK4034999.1"/>
    </source>
</evidence>
<dbReference type="Pfam" id="PF09084">
    <property type="entry name" value="NMT1"/>
    <property type="match status" value="1"/>
</dbReference>
<name>A0AAI8Z9M5_9PEZI</name>
<evidence type="ECO:0000256" key="2">
    <source>
        <dbReference type="ARBA" id="ARBA00004948"/>
    </source>
</evidence>
<feature type="domain" description="SsuA/THI5-like" evidence="12">
    <location>
        <begin position="15"/>
        <end position="232"/>
    </location>
</feature>
<evidence type="ECO:0000313" key="14">
    <source>
        <dbReference type="Proteomes" id="UP001296104"/>
    </source>
</evidence>
<keyword evidence="7 11" id="KW-0663">Pyridoxal phosphate</keyword>
<accession>A0AAI8Z9M5</accession>
<evidence type="ECO:0000256" key="11">
    <source>
        <dbReference type="RuleBase" id="RU367015"/>
    </source>
</evidence>
<evidence type="ECO:0000256" key="6">
    <source>
        <dbReference type="ARBA" id="ARBA00022723"/>
    </source>
</evidence>
<dbReference type="GO" id="GO:0016740">
    <property type="term" value="F:transferase activity"/>
    <property type="evidence" value="ECO:0007669"/>
    <property type="project" value="UniProtKB-KW"/>
</dbReference>
<dbReference type="SUPFAM" id="SSF53850">
    <property type="entry name" value="Periplasmic binding protein-like II"/>
    <property type="match status" value="1"/>
</dbReference>
<dbReference type="Proteomes" id="UP001296104">
    <property type="component" value="Unassembled WGS sequence"/>
</dbReference>
<evidence type="ECO:0000256" key="9">
    <source>
        <dbReference type="ARBA" id="ARBA00023004"/>
    </source>
</evidence>
<dbReference type="PANTHER" id="PTHR31528">
    <property type="entry name" value="4-AMINO-5-HYDROXYMETHYL-2-METHYLPYRIMIDINE PHOSPHATE SYNTHASE THI11-RELATED"/>
    <property type="match status" value="1"/>
</dbReference>
<comment type="cofactor">
    <cofactor evidence="11">
        <name>Fe cation</name>
        <dbReference type="ChEBI" id="CHEBI:24875"/>
    </cofactor>
</comment>
<proteinExistence type="inferred from homology"/>
<evidence type="ECO:0000256" key="7">
    <source>
        <dbReference type="ARBA" id="ARBA00022898"/>
    </source>
</evidence>
<dbReference type="GO" id="GO:0046872">
    <property type="term" value="F:metal ion binding"/>
    <property type="evidence" value="ECO:0007669"/>
    <property type="project" value="UniProtKB-KW"/>
</dbReference>